<gene>
    <name evidence="1" type="ORF">NHN17_21445</name>
</gene>
<organism evidence="1 2">
    <name type="scientific">Photobacterium pectinilyticum</name>
    <dbReference type="NCBI Taxonomy" id="2906793"/>
    <lineage>
        <taxon>Bacteria</taxon>
        <taxon>Pseudomonadati</taxon>
        <taxon>Pseudomonadota</taxon>
        <taxon>Gammaproteobacteria</taxon>
        <taxon>Vibrionales</taxon>
        <taxon>Vibrionaceae</taxon>
        <taxon>Photobacterium</taxon>
    </lineage>
</organism>
<dbReference type="EMBL" id="JANEYT010000079">
    <property type="protein sequence ID" value="MCQ1060614.1"/>
    <property type="molecule type" value="Genomic_DNA"/>
</dbReference>
<evidence type="ECO:0000313" key="2">
    <source>
        <dbReference type="Proteomes" id="UP001524460"/>
    </source>
</evidence>
<reference evidence="1 2" key="1">
    <citation type="submission" date="2022-07" db="EMBL/GenBank/DDBJ databases">
        <title>Photobacterium pectinilyticum sp. nov., a marine bacterium isolated from surface seawater of Qingdao offshore.</title>
        <authorList>
            <person name="Wang X."/>
        </authorList>
    </citation>
    <scope>NUCLEOTIDE SEQUENCE [LARGE SCALE GENOMIC DNA]</scope>
    <source>
        <strain evidence="1 2">ZSDE20</strain>
    </source>
</reference>
<sequence>MSEPKISVKSVMCNEMLRFANLWRGDLLINRDFYFHAGELSKDLVVNNAYNMPLLEQAIIEPVSRMANIKRIADEAGLRFSAVLKEDTVPVDHDGSHTERPEVHDDFQQYKGLVVGGAVHNRNFAEYVSIDEIKEITHSDDENIIRSTLYETAIYRFYQRHDWTMLSSDLIALLELHRLRLFMYFVTTSDIEATLLLLVVAKINDNKDRLCKASIIWNEQFDRQCLSLAITLCQLANKHSISQNDVLFYAHTLSAECASVSLSIDPITGELYISDFISYSGDKPQLELKVRHTTAGLLKKNFERNNLLYAEAVTLRQFDVLKTNSEGLPYIVRRDCSCKEREVLGAWAMLYYADGSHTTEFVSEKELQQVAELSGNDTWFGVFADKMREKQALLSLLRQTDWSIRPAQSKLKQHFMNKLLH</sequence>
<dbReference type="Proteomes" id="UP001524460">
    <property type="component" value="Unassembled WGS sequence"/>
</dbReference>
<evidence type="ECO:0000313" key="1">
    <source>
        <dbReference type="EMBL" id="MCQ1060614.1"/>
    </source>
</evidence>
<proteinExistence type="predicted"/>
<dbReference type="RefSeq" id="WP_255044694.1">
    <property type="nucleotide sequence ID" value="NZ_JANEYT010000079.1"/>
</dbReference>
<keyword evidence="2" id="KW-1185">Reference proteome</keyword>
<protein>
    <submittedName>
        <fullName evidence="1">Uncharacterized protein</fullName>
    </submittedName>
</protein>
<comment type="caution">
    <text evidence="1">The sequence shown here is derived from an EMBL/GenBank/DDBJ whole genome shotgun (WGS) entry which is preliminary data.</text>
</comment>
<name>A0ABT1N9T0_9GAMM</name>
<accession>A0ABT1N9T0</accession>